<organism evidence="1 2">
    <name type="scientific">Pseudomonas fluorescens</name>
    <dbReference type="NCBI Taxonomy" id="294"/>
    <lineage>
        <taxon>Bacteria</taxon>
        <taxon>Pseudomonadati</taxon>
        <taxon>Pseudomonadota</taxon>
        <taxon>Gammaproteobacteria</taxon>
        <taxon>Pseudomonadales</taxon>
        <taxon>Pseudomonadaceae</taxon>
        <taxon>Pseudomonas</taxon>
    </lineage>
</organism>
<evidence type="ECO:0000313" key="1">
    <source>
        <dbReference type="EMBL" id="RAI71187.1"/>
    </source>
</evidence>
<name>A0A327N7F4_PSEFL</name>
<dbReference type="EMBL" id="QLIN01000002">
    <property type="protein sequence ID" value="RAI71187.1"/>
    <property type="molecule type" value="Genomic_DNA"/>
</dbReference>
<dbReference type="Proteomes" id="UP000249493">
    <property type="component" value="Unassembled WGS sequence"/>
</dbReference>
<evidence type="ECO:0000313" key="2">
    <source>
        <dbReference type="Proteomes" id="UP000249493"/>
    </source>
</evidence>
<comment type="caution">
    <text evidence="1">The sequence shown here is derived from an EMBL/GenBank/DDBJ whole genome shotgun (WGS) entry which is preliminary data.</text>
</comment>
<reference evidence="1 2" key="1">
    <citation type="submission" date="2018-06" db="EMBL/GenBank/DDBJ databases">
        <authorList>
            <person name="Zhirakovskaya E."/>
        </authorList>
    </citation>
    <scope>NUCLEOTIDE SEQUENCE [LARGE SCALE GENOMIC DNA]</scope>
    <source>
        <strain evidence="1 2">LY3</strain>
    </source>
</reference>
<dbReference type="AlphaFoldDB" id="A0A327N7F4"/>
<protein>
    <submittedName>
        <fullName evidence="1">Uncharacterized protein</fullName>
    </submittedName>
</protein>
<gene>
    <name evidence="1" type="ORF">DOZ80_04890</name>
</gene>
<sequence length="60" mass="6647">MISLSELARVLSMLMASVWTTRKVVLGRTKPPMTDSELPIVVTCLNIVSFPNGFAIRKLN</sequence>
<proteinExistence type="predicted"/>
<accession>A0A327N7F4</accession>